<sequence length="378" mass="42089">MPPKPSQSALSGQAKREAEKHERAKHRKDNKREKRGVQQQLRQGLPFPVPALPRLYLIGSLRGLRLKPRLSIKEQAQVEGMELYTIHRTPAICHAAIPNANYVADAEIPRFTAIRFADCVSNSDQQQLLACVNDIRNAGVKFKTTKAHGLEFQQLWLGAWRPYRAAPALTAATLCSVGSERTKAIRDQAQQNLLAKLDKIASKAMRYLSWFDLPTATRMKRIHRPIAKTTLAIDNLGKQVVAHKKWYEEHPDRASTSAFRMGGLGTMLAVSISTGAGTGYHYDKDDNGHYYSVIFPLGVGGHLKLPELGLEMQVRPGDAVFFLANQQLHKLTVDASCSGSEQIVLTLWTDKRTTSMAAPSTFDDFYIIDNDADNDGEE</sequence>
<dbReference type="Gene3D" id="3.60.130.30">
    <property type="match status" value="1"/>
</dbReference>
<protein>
    <submittedName>
        <fullName evidence="2">Uncharacterized protein</fullName>
    </submittedName>
</protein>
<reference evidence="2" key="1">
    <citation type="journal article" date="2020" name="Stud. Mycol.">
        <title>101 Dothideomycetes genomes: a test case for predicting lifestyles and emergence of pathogens.</title>
        <authorList>
            <person name="Haridas S."/>
            <person name="Albert R."/>
            <person name="Binder M."/>
            <person name="Bloem J."/>
            <person name="Labutti K."/>
            <person name="Salamov A."/>
            <person name="Andreopoulos B."/>
            <person name="Baker S."/>
            <person name="Barry K."/>
            <person name="Bills G."/>
            <person name="Bluhm B."/>
            <person name="Cannon C."/>
            <person name="Castanera R."/>
            <person name="Culley D."/>
            <person name="Daum C."/>
            <person name="Ezra D."/>
            <person name="Gonzalez J."/>
            <person name="Henrissat B."/>
            <person name="Kuo A."/>
            <person name="Liang C."/>
            <person name="Lipzen A."/>
            <person name="Lutzoni F."/>
            <person name="Magnuson J."/>
            <person name="Mondo S."/>
            <person name="Nolan M."/>
            <person name="Ohm R."/>
            <person name="Pangilinan J."/>
            <person name="Park H.-J."/>
            <person name="Ramirez L."/>
            <person name="Alfaro M."/>
            <person name="Sun H."/>
            <person name="Tritt A."/>
            <person name="Yoshinaga Y."/>
            <person name="Zwiers L.-H."/>
            <person name="Turgeon B."/>
            <person name="Goodwin S."/>
            <person name="Spatafora J."/>
            <person name="Crous P."/>
            <person name="Grigoriev I."/>
        </authorList>
    </citation>
    <scope>NUCLEOTIDE SEQUENCE</scope>
    <source>
        <strain evidence="2">CBS 161.51</strain>
    </source>
</reference>
<evidence type="ECO:0000313" key="3">
    <source>
        <dbReference type="Proteomes" id="UP000800038"/>
    </source>
</evidence>
<accession>A0A6A5SLY1</accession>
<evidence type="ECO:0000256" key="1">
    <source>
        <dbReference type="SAM" id="MobiDB-lite"/>
    </source>
</evidence>
<evidence type="ECO:0000313" key="2">
    <source>
        <dbReference type="EMBL" id="KAF1940459.1"/>
    </source>
</evidence>
<dbReference type="OrthoDB" id="3746314at2759"/>
<name>A0A6A5SLY1_9PLEO</name>
<organism evidence="2 3">
    <name type="scientific">Clathrospora elynae</name>
    <dbReference type="NCBI Taxonomy" id="706981"/>
    <lineage>
        <taxon>Eukaryota</taxon>
        <taxon>Fungi</taxon>
        <taxon>Dikarya</taxon>
        <taxon>Ascomycota</taxon>
        <taxon>Pezizomycotina</taxon>
        <taxon>Dothideomycetes</taxon>
        <taxon>Pleosporomycetidae</taxon>
        <taxon>Pleosporales</taxon>
        <taxon>Diademaceae</taxon>
        <taxon>Clathrospora</taxon>
    </lineage>
</organism>
<feature type="region of interest" description="Disordered" evidence="1">
    <location>
        <begin position="1"/>
        <end position="42"/>
    </location>
</feature>
<dbReference type="AlphaFoldDB" id="A0A6A5SLY1"/>
<dbReference type="Proteomes" id="UP000800038">
    <property type="component" value="Unassembled WGS sequence"/>
</dbReference>
<feature type="compositionally biased region" description="Polar residues" evidence="1">
    <location>
        <begin position="1"/>
        <end position="11"/>
    </location>
</feature>
<gene>
    <name evidence="2" type="ORF">EJ02DRAFT_228436</name>
</gene>
<proteinExistence type="predicted"/>
<dbReference type="EMBL" id="ML976062">
    <property type="protein sequence ID" value="KAF1940459.1"/>
    <property type="molecule type" value="Genomic_DNA"/>
</dbReference>
<keyword evidence="3" id="KW-1185">Reference proteome</keyword>